<dbReference type="Proteomes" id="UP001431010">
    <property type="component" value="Chromosome"/>
</dbReference>
<dbReference type="PANTHER" id="PTHR47366">
    <property type="entry name" value="TWO-ON-TWO HEMOGLOBIN-3"/>
    <property type="match status" value="1"/>
</dbReference>
<dbReference type="InterPro" id="IPR012292">
    <property type="entry name" value="Globin/Proto"/>
</dbReference>
<dbReference type="Gene3D" id="1.10.490.10">
    <property type="entry name" value="Globins"/>
    <property type="match status" value="1"/>
</dbReference>
<evidence type="ECO:0000313" key="7">
    <source>
        <dbReference type="EMBL" id="UFZ05617.1"/>
    </source>
</evidence>
<dbReference type="RefSeq" id="WP_231323911.1">
    <property type="nucleotide sequence ID" value="NZ_CP088156.1"/>
</dbReference>
<evidence type="ECO:0000313" key="8">
    <source>
        <dbReference type="Proteomes" id="UP001431010"/>
    </source>
</evidence>
<protein>
    <submittedName>
        <fullName evidence="7">Group II truncated hemoglobin</fullName>
    </submittedName>
</protein>
<dbReference type="InterPro" id="IPR009050">
    <property type="entry name" value="Globin-like_sf"/>
</dbReference>
<dbReference type="InterPro" id="IPR001486">
    <property type="entry name" value="Hemoglobin_trunc"/>
</dbReference>
<evidence type="ECO:0000256" key="5">
    <source>
        <dbReference type="ARBA" id="ARBA00023004"/>
    </source>
</evidence>
<keyword evidence="4" id="KW-0479">Metal-binding</keyword>
<keyword evidence="8" id="KW-1185">Reference proteome</keyword>
<dbReference type="InterPro" id="IPR044203">
    <property type="entry name" value="GlbO/GLB3-like"/>
</dbReference>
<dbReference type="EMBL" id="CP088156">
    <property type="protein sequence ID" value="UFZ05617.1"/>
    <property type="molecule type" value="Genomic_DNA"/>
</dbReference>
<organism evidence="7 8">
    <name type="scientific">Bradyrhizobium ontarionense</name>
    <dbReference type="NCBI Taxonomy" id="2898149"/>
    <lineage>
        <taxon>Bacteria</taxon>
        <taxon>Pseudomonadati</taxon>
        <taxon>Pseudomonadota</taxon>
        <taxon>Alphaproteobacteria</taxon>
        <taxon>Hyphomicrobiales</taxon>
        <taxon>Nitrobacteraceae</taxon>
        <taxon>Bradyrhizobium</taxon>
    </lineage>
</organism>
<dbReference type="InterPro" id="IPR019795">
    <property type="entry name" value="Globin_bac-like_CS"/>
</dbReference>
<reference evidence="7" key="1">
    <citation type="journal article" date="2024" name="Antonie Van Leeuwenhoek">
        <title>Bradyrhizobium ontarionense sp. nov., a novel bacterial symbiont isolated from Aeschynomene indica (Indian jointvetch), harbours photosynthesis, nitrogen fixation and nitrous oxide (N2O) reductase genes.</title>
        <authorList>
            <person name="Bromfield E.S.P."/>
            <person name="Cloutier S."/>
        </authorList>
    </citation>
    <scope>NUCLEOTIDE SEQUENCE</scope>
    <source>
        <strain evidence="7">A19</strain>
    </source>
</reference>
<evidence type="ECO:0000256" key="4">
    <source>
        <dbReference type="ARBA" id="ARBA00022723"/>
    </source>
</evidence>
<dbReference type="SUPFAM" id="SSF46458">
    <property type="entry name" value="Globin-like"/>
    <property type="match status" value="1"/>
</dbReference>
<dbReference type="PROSITE" id="PS01213">
    <property type="entry name" value="GLOBIN_FAM_2"/>
    <property type="match status" value="1"/>
</dbReference>
<dbReference type="Pfam" id="PF01152">
    <property type="entry name" value="Bac_globin"/>
    <property type="match status" value="1"/>
</dbReference>
<dbReference type="PANTHER" id="PTHR47366:SF1">
    <property type="entry name" value="TWO-ON-TWO HEMOGLOBIN-3"/>
    <property type="match status" value="1"/>
</dbReference>
<evidence type="ECO:0000256" key="3">
    <source>
        <dbReference type="ARBA" id="ARBA00022617"/>
    </source>
</evidence>
<name>A0ABY3RFP3_9BRAD</name>
<proteinExistence type="inferred from homology"/>
<comment type="cofactor">
    <cofactor evidence="1">
        <name>heme</name>
        <dbReference type="ChEBI" id="CHEBI:30413"/>
    </cofactor>
</comment>
<keyword evidence="2" id="KW-0813">Transport</keyword>
<evidence type="ECO:0000256" key="2">
    <source>
        <dbReference type="ARBA" id="ARBA00022448"/>
    </source>
</evidence>
<sequence length="140" mass="15720">MTAANSASEATIIEATPYELIGGETGVRHLAERFYAIMDEEPGASRIRAMHGADLAPIKQLLFEFLSGWLGGPALYFERPEHRCIMSAHRPYPIGDAERDEWMMCMRRAMFDCDITGDMHALLDQAFLRMANAFRARPPG</sequence>
<evidence type="ECO:0000256" key="6">
    <source>
        <dbReference type="ARBA" id="ARBA00034496"/>
    </source>
</evidence>
<comment type="similarity">
    <text evidence="6">Belongs to the truncated hemoglobin family. Group II subfamily.</text>
</comment>
<keyword evidence="5" id="KW-0408">Iron</keyword>
<evidence type="ECO:0000256" key="1">
    <source>
        <dbReference type="ARBA" id="ARBA00001971"/>
    </source>
</evidence>
<keyword evidence="3" id="KW-0349">Heme</keyword>
<accession>A0ABY3RFP3</accession>
<dbReference type="CDD" id="cd14773">
    <property type="entry name" value="TrHb2_PhHbO-like_O"/>
    <property type="match status" value="1"/>
</dbReference>
<gene>
    <name evidence="7" type="ORF">LQG66_04685</name>
</gene>